<sequence length="1119" mass="125528">MYWPTGSASRLSHSSTLTTVPKPGRSSTSTSKTTKHHHQASDSHRTNYDKKRDTHAYRPGELIGIEACSTTPQAPIGLFATWTTTELTIWNPKPKIAISKLIRPHDSLSRLGQTKDVKWKPDQTEHTLIIWTVKSALIIYKLEALPKSTAVYNLPPDQSESFLSTGPADRIPFPRLALKFVGEIPPTDPTEEISCLALTPSHILIGLANPIPQLKILSWCSIRSFFSSDHRADHHYHHNRQDRSSKSNLFVQPLHQNLLSGFDWLIDKSVTFLSITHSSDLNVYIFVTSDGRAYIAHMIYAQPPRRPMRLSGDEEVRWMGSCFHDPVERLGHLPATGACAINFRFSLVAVGVQNGIVDVYSLSGSALLTNYSHSLNPQANYYDNKQLVGKAQQNGQVVNTCAWTSDGHALAVSGSSGLSVWSVFGRLQTCCDSATISETNLHEIQFEDYFMGSCRNLFWGPGNFELFLLTAPSESSTRYIADDQLFVLPFAKSAVATLHSPDNTKHGFLQLDDRVSVYRGADCPDLSVINPESDVWQHIKIPADYISTNWPIECSCISEDGKLLAVAGKRGFTHFNSVSGRWKLFENEDEEQAIHVRGGMQWFENILVTGIDEAGSYSIRLFARENTLSLSQCLFEHPLQHPIVLLSIHDTSLLIYTSDNTLSHFIIKDQGLIQCGSIGFEGIVGNPLRARGMSWLVPDAQHCFGEPENDLDYATIVLLVGGKVVLLRPQRSERAEVKYDMHILADHVEFYWAGRQFTNHDELGLLENSLWAWDGKQIVVWLDALALDGDNFPGREKIASGDKCQPFESRLTIPLNFHPLSVLMDKGIFIGIEQKTVIKKSLSFALFRIMTNTELFIHQVIKFYLSRGKMEEAVEFGAYYSKLIYFGHSLEILLHTVLEEEADFKINSTAQNPSAQKPASPASCSTASNPATASTLVADGNAKNTQQERKILLPLVAEFLDHFKESLEVVVGCARKIDLKQWKNLFQIVGKPRDLFEKSLNLGMLQVASSYLLILNHYYLDDDSFFDSSIKIFNQDCPDQNLKPNQLEEDHYSIEIIYSDTVRLFKIGIEVKNWALCKELMRFLFSLDHTGNILTKALKESNLALCNNLPDPANHPAQK</sequence>
<evidence type="ECO:0000313" key="6">
    <source>
        <dbReference type="EMBL" id="KAA1084628.1"/>
    </source>
</evidence>
<dbReference type="InterPro" id="IPR040096">
    <property type="entry name" value="Ric1"/>
</dbReference>
<dbReference type="GO" id="GO:0034066">
    <property type="term" value="C:Ric1-Rgp1 guanyl-nucleotide exchange factor complex"/>
    <property type="evidence" value="ECO:0007669"/>
    <property type="project" value="InterPro"/>
</dbReference>
<dbReference type="Proteomes" id="UP000324748">
    <property type="component" value="Unassembled WGS sequence"/>
</dbReference>
<dbReference type="EMBL" id="VDEP01000475">
    <property type="protein sequence ID" value="KAA1072926.1"/>
    <property type="molecule type" value="Genomic_DNA"/>
</dbReference>
<feature type="compositionally biased region" description="Polar residues" evidence="3">
    <location>
        <begin position="1"/>
        <end position="19"/>
    </location>
</feature>
<dbReference type="GO" id="GO:0000139">
    <property type="term" value="C:Golgi membrane"/>
    <property type="evidence" value="ECO:0007669"/>
    <property type="project" value="TreeGrafter"/>
</dbReference>
<dbReference type="InterPro" id="IPR015943">
    <property type="entry name" value="WD40/YVTN_repeat-like_dom_sf"/>
</dbReference>
<dbReference type="Pfam" id="PF25440">
    <property type="entry name" value="Beta-prop_RIC1_2nd"/>
    <property type="match status" value="1"/>
</dbReference>
<dbReference type="Gene3D" id="2.130.10.10">
    <property type="entry name" value="YVTN repeat-like/Quinoprotein amine dehydrogenase"/>
    <property type="match status" value="1"/>
</dbReference>
<evidence type="ECO:0000256" key="1">
    <source>
        <dbReference type="ARBA" id="ARBA00004370"/>
    </source>
</evidence>
<comment type="caution">
    <text evidence="5">The sequence shown here is derived from an EMBL/GenBank/DDBJ whole genome shotgun (WGS) entry which is preliminary data.</text>
</comment>
<dbReference type="InterPro" id="IPR009771">
    <property type="entry name" value="RIC1_C"/>
</dbReference>
<feature type="domain" description="RIC1 C-terminal alpha solenoid region" evidence="4">
    <location>
        <begin position="858"/>
        <end position="1102"/>
    </location>
</feature>
<evidence type="ECO:0000313" key="8">
    <source>
        <dbReference type="Proteomes" id="UP000325313"/>
    </source>
</evidence>
<dbReference type="PANTHER" id="PTHR22746">
    <property type="entry name" value="RAB6A-GEF COMPLEX PARTNER PROTEIN 1"/>
    <property type="match status" value="1"/>
</dbReference>
<accession>A0A5B0M982</accession>
<keyword evidence="2" id="KW-0472">Membrane</keyword>
<dbReference type="AlphaFoldDB" id="A0A5B0M982"/>
<dbReference type="GO" id="GO:0042147">
    <property type="term" value="P:retrograde transport, endosome to Golgi"/>
    <property type="evidence" value="ECO:0007669"/>
    <property type="project" value="TreeGrafter"/>
</dbReference>
<evidence type="ECO:0000256" key="3">
    <source>
        <dbReference type="SAM" id="MobiDB-lite"/>
    </source>
</evidence>
<name>A0A5B0M982_PUCGR</name>
<dbReference type="GO" id="GO:0005829">
    <property type="term" value="C:cytosol"/>
    <property type="evidence" value="ECO:0007669"/>
    <property type="project" value="TreeGrafter"/>
</dbReference>
<dbReference type="Pfam" id="PF07064">
    <property type="entry name" value="RIC1"/>
    <property type="match status" value="1"/>
</dbReference>
<evidence type="ECO:0000256" key="2">
    <source>
        <dbReference type="ARBA" id="ARBA00023136"/>
    </source>
</evidence>
<evidence type="ECO:0000313" key="5">
    <source>
        <dbReference type="EMBL" id="KAA1072926.1"/>
    </source>
</evidence>
<organism evidence="5 8">
    <name type="scientific">Puccinia graminis f. sp. tritici</name>
    <dbReference type="NCBI Taxonomy" id="56615"/>
    <lineage>
        <taxon>Eukaryota</taxon>
        <taxon>Fungi</taxon>
        <taxon>Dikarya</taxon>
        <taxon>Basidiomycota</taxon>
        <taxon>Pucciniomycotina</taxon>
        <taxon>Pucciniomycetes</taxon>
        <taxon>Pucciniales</taxon>
        <taxon>Pucciniaceae</taxon>
        <taxon>Puccinia</taxon>
    </lineage>
</organism>
<feature type="compositionally biased region" description="Basic and acidic residues" evidence="3">
    <location>
        <begin position="39"/>
        <end position="52"/>
    </location>
</feature>
<dbReference type="OrthoDB" id="67540at2759"/>
<evidence type="ECO:0000259" key="4">
    <source>
        <dbReference type="Pfam" id="PF07064"/>
    </source>
</evidence>
<dbReference type="Proteomes" id="UP000325313">
    <property type="component" value="Unassembled WGS sequence"/>
</dbReference>
<keyword evidence="7" id="KW-1185">Reference proteome</keyword>
<feature type="region of interest" description="Disordered" evidence="3">
    <location>
        <begin position="1"/>
        <end position="52"/>
    </location>
</feature>
<dbReference type="SUPFAM" id="SSF82171">
    <property type="entry name" value="DPP6 N-terminal domain-like"/>
    <property type="match status" value="1"/>
</dbReference>
<proteinExistence type="predicted"/>
<comment type="subcellular location">
    <subcellularLocation>
        <location evidence="1">Membrane</location>
    </subcellularLocation>
</comment>
<reference evidence="7 8" key="1">
    <citation type="submission" date="2019-05" db="EMBL/GenBank/DDBJ databases">
        <title>Emergence of the Ug99 lineage of the wheat stem rust pathogen through somatic hybridization.</title>
        <authorList>
            <person name="Li F."/>
            <person name="Upadhyaya N.M."/>
            <person name="Sperschneider J."/>
            <person name="Matny O."/>
            <person name="Nguyen-Phuc H."/>
            <person name="Mago R."/>
            <person name="Raley C."/>
            <person name="Miller M.E."/>
            <person name="Silverstein K.A.T."/>
            <person name="Henningsen E."/>
            <person name="Hirsch C.D."/>
            <person name="Visser B."/>
            <person name="Pretorius Z.A."/>
            <person name="Steffenson B.J."/>
            <person name="Schwessinger B."/>
            <person name="Dodds P.N."/>
            <person name="Figueroa M."/>
        </authorList>
    </citation>
    <scope>NUCLEOTIDE SEQUENCE [LARGE SCALE GENOMIC DNA]</scope>
    <source>
        <strain evidence="6">21-0</strain>
        <strain evidence="5 8">Ug99</strain>
    </source>
</reference>
<dbReference type="PANTHER" id="PTHR22746:SF10">
    <property type="entry name" value="GUANINE NUCLEOTIDE EXCHANGE FACTOR SUBUNIT RIC1"/>
    <property type="match status" value="1"/>
</dbReference>
<dbReference type="EMBL" id="VSWC01000118">
    <property type="protein sequence ID" value="KAA1084628.1"/>
    <property type="molecule type" value="Genomic_DNA"/>
</dbReference>
<dbReference type="GO" id="GO:0006886">
    <property type="term" value="P:intracellular protein transport"/>
    <property type="evidence" value="ECO:0007669"/>
    <property type="project" value="InterPro"/>
</dbReference>
<gene>
    <name evidence="6" type="ORF">PGT21_033231</name>
    <name evidence="5" type="ORF">PGTUg99_000284</name>
</gene>
<evidence type="ECO:0000313" key="7">
    <source>
        <dbReference type="Proteomes" id="UP000324748"/>
    </source>
</evidence>
<protein>
    <recommendedName>
        <fullName evidence="4">RIC1 C-terminal alpha solenoid region domain-containing protein</fullName>
    </recommendedName>
</protein>